<dbReference type="EMBL" id="CP061799">
    <property type="protein sequence ID" value="QTA82047.1"/>
    <property type="molecule type" value="Genomic_DNA"/>
</dbReference>
<dbReference type="SUPFAM" id="SSF53756">
    <property type="entry name" value="UDP-Glycosyltransferase/glycogen phosphorylase"/>
    <property type="match status" value="1"/>
</dbReference>
<keyword evidence="4" id="KW-1185">Reference proteome</keyword>
<evidence type="ECO:0000259" key="2">
    <source>
        <dbReference type="Pfam" id="PF13439"/>
    </source>
</evidence>
<dbReference type="InterPro" id="IPR001296">
    <property type="entry name" value="Glyco_trans_1"/>
</dbReference>
<dbReference type="Gene3D" id="3.40.50.2000">
    <property type="entry name" value="Glycogen Phosphorylase B"/>
    <property type="match status" value="2"/>
</dbReference>
<accession>A0A975GI10</accession>
<dbReference type="Proteomes" id="UP000663720">
    <property type="component" value="Chromosome"/>
</dbReference>
<dbReference type="InterPro" id="IPR028098">
    <property type="entry name" value="Glyco_trans_4-like_N"/>
</dbReference>
<sequence>MSYYPQKLKILAVSGKPLKAVGGAERSFARLCCALSSKCQLEIIASGSDLPFQNNGTPLTVHICQSDNNNDIEKEIAKNIKLLQSAGRLFDIIYLCDSFCIKRYQLLFLLKQTYPNAKIVFKETTGSGKLIKSLNNMSFDQKRLCMQYINAIVCISSRIRQMFLNYNTYKGHLAYIPNGIDTDLFSPTTVEDKIKLRKQFDLPINKPIFLFTGRFTEKKNLDVIYGAWLDMERRKGDWAMLVLIGKLHNYYDEGILHMILKDLKNVRVTGPFYLDEELANWYKASDFFIAPTSREGLSNAFLEASSAGLYPIVTPISGYEDIIINEELGMLVEERNTLDVIRCLKRIAPNPEEFIQRGREKLRKKIVRQYDIKKVSDMILNLCNDLVKSK</sequence>
<evidence type="ECO:0000313" key="3">
    <source>
        <dbReference type="EMBL" id="QTA82047.1"/>
    </source>
</evidence>
<dbReference type="Pfam" id="PF00534">
    <property type="entry name" value="Glycos_transf_1"/>
    <property type="match status" value="1"/>
</dbReference>
<dbReference type="CDD" id="cd03801">
    <property type="entry name" value="GT4_PimA-like"/>
    <property type="match status" value="1"/>
</dbReference>
<keyword evidence="3" id="KW-0808">Transferase</keyword>
<reference evidence="3" key="1">
    <citation type="journal article" date="2021" name="Microb. Physiol.">
        <title>Proteogenomic Insights into the Physiology of Marine, Sulfate-Reducing, Filamentous Desulfonema limicola and Desulfonema magnum.</title>
        <authorList>
            <person name="Schnaars V."/>
            <person name="Wohlbrand L."/>
            <person name="Scheve S."/>
            <person name="Hinrichs C."/>
            <person name="Reinhardt R."/>
            <person name="Rabus R."/>
        </authorList>
    </citation>
    <scope>NUCLEOTIDE SEQUENCE</scope>
    <source>
        <strain evidence="3">5ac10</strain>
    </source>
</reference>
<dbReference type="GO" id="GO:0016757">
    <property type="term" value="F:glycosyltransferase activity"/>
    <property type="evidence" value="ECO:0007669"/>
    <property type="project" value="InterPro"/>
</dbReference>
<dbReference type="RefSeq" id="WP_207688013.1">
    <property type="nucleotide sequence ID" value="NZ_CP061799.1"/>
</dbReference>
<evidence type="ECO:0000313" key="4">
    <source>
        <dbReference type="Proteomes" id="UP000663720"/>
    </source>
</evidence>
<evidence type="ECO:0000259" key="1">
    <source>
        <dbReference type="Pfam" id="PF00534"/>
    </source>
</evidence>
<dbReference type="PANTHER" id="PTHR45947:SF3">
    <property type="entry name" value="SULFOQUINOVOSYL TRANSFERASE SQD2"/>
    <property type="match status" value="1"/>
</dbReference>
<protein>
    <submittedName>
        <fullName evidence="3">Glycosyl transferase, family I</fullName>
    </submittedName>
</protein>
<organism evidence="3 4">
    <name type="scientific">Desulfonema limicola</name>
    <dbReference type="NCBI Taxonomy" id="45656"/>
    <lineage>
        <taxon>Bacteria</taxon>
        <taxon>Pseudomonadati</taxon>
        <taxon>Thermodesulfobacteriota</taxon>
        <taxon>Desulfobacteria</taxon>
        <taxon>Desulfobacterales</taxon>
        <taxon>Desulfococcaceae</taxon>
        <taxon>Desulfonema</taxon>
    </lineage>
</organism>
<dbReference type="PANTHER" id="PTHR45947">
    <property type="entry name" value="SULFOQUINOVOSYL TRANSFERASE SQD2"/>
    <property type="match status" value="1"/>
</dbReference>
<dbReference type="AlphaFoldDB" id="A0A975GI10"/>
<dbReference type="Pfam" id="PF13439">
    <property type="entry name" value="Glyco_transf_4"/>
    <property type="match status" value="1"/>
</dbReference>
<dbReference type="InterPro" id="IPR050194">
    <property type="entry name" value="Glycosyltransferase_grp1"/>
</dbReference>
<gene>
    <name evidence="3" type="ORF">dnl_44110</name>
</gene>
<name>A0A975GI10_9BACT</name>
<feature type="domain" description="Glycosyltransferase subfamily 4-like N-terminal" evidence="2">
    <location>
        <begin position="21"/>
        <end position="183"/>
    </location>
</feature>
<feature type="domain" description="Glycosyl transferase family 1" evidence="1">
    <location>
        <begin position="193"/>
        <end position="351"/>
    </location>
</feature>
<proteinExistence type="predicted"/>
<dbReference type="KEGG" id="dli:dnl_44110"/>